<dbReference type="PANTHER" id="PTHR32552">
    <property type="entry name" value="FERRICHROME IRON RECEPTOR-RELATED"/>
    <property type="match status" value="1"/>
</dbReference>
<dbReference type="GO" id="GO:0009279">
    <property type="term" value="C:cell outer membrane"/>
    <property type="evidence" value="ECO:0007669"/>
    <property type="project" value="UniProtKB-SubCell"/>
</dbReference>
<keyword evidence="5" id="KW-0812">Transmembrane</keyword>
<evidence type="ECO:0000256" key="3">
    <source>
        <dbReference type="ARBA" id="ARBA00022452"/>
    </source>
</evidence>
<dbReference type="RefSeq" id="WP_233431818.1">
    <property type="nucleotide sequence ID" value="NZ_CP013070.1"/>
</dbReference>
<evidence type="ECO:0000256" key="10">
    <source>
        <dbReference type="ARBA" id="ARBA00023237"/>
    </source>
</evidence>
<accession>A0A1L5BQ76</accession>
<reference evidence="11 12" key="1">
    <citation type="journal article" date="2012" name="J. Bacteriol.">
        <title>Genome sequence of Sphingobium indicum B90A, a hexachlorocyclohexane-degrading bacterium.</title>
        <authorList>
            <person name="Anand S."/>
            <person name="Sangwan N."/>
            <person name="Lata P."/>
            <person name="Kaur J."/>
            <person name="Dua A."/>
            <person name="Singh A.K."/>
            <person name="Verma M."/>
            <person name="Kaur J."/>
            <person name="Khurana J.P."/>
            <person name="Khurana P."/>
            <person name="Mathur S."/>
            <person name="Lal R."/>
        </authorList>
    </citation>
    <scope>NUCLEOTIDE SEQUENCE [LARGE SCALE GENOMIC DNA]</scope>
    <source>
        <strain evidence="12">DSM 16412 / CCM 7286 / MTCC 6364 / B90A</strain>
    </source>
</reference>
<dbReference type="EMBL" id="CP013070">
    <property type="protein sequence ID" value="APL95016.1"/>
    <property type="molecule type" value="Genomic_DNA"/>
</dbReference>
<keyword evidence="7" id="KW-0406">Ion transport</keyword>
<evidence type="ECO:0000256" key="4">
    <source>
        <dbReference type="ARBA" id="ARBA00022496"/>
    </source>
</evidence>
<dbReference type="PANTHER" id="PTHR32552:SF81">
    <property type="entry name" value="TONB-DEPENDENT OUTER MEMBRANE RECEPTOR"/>
    <property type="match status" value="1"/>
</dbReference>
<dbReference type="GO" id="GO:0006826">
    <property type="term" value="P:iron ion transport"/>
    <property type="evidence" value="ECO:0007669"/>
    <property type="project" value="UniProtKB-KW"/>
</dbReference>
<keyword evidence="4" id="KW-0410">Iron transport</keyword>
<evidence type="ECO:0000256" key="9">
    <source>
        <dbReference type="ARBA" id="ARBA00023136"/>
    </source>
</evidence>
<comment type="subcellular location">
    <subcellularLocation>
        <location evidence="1">Cell outer membrane</location>
        <topology evidence="1">Multi-pass membrane protein</topology>
    </subcellularLocation>
</comment>
<keyword evidence="8" id="KW-0798">TonB box</keyword>
<proteinExistence type="predicted"/>
<evidence type="ECO:0000256" key="6">
    <source>
        <dbReference type="ARBA" id="ARBA00023004"/>
    </source>
</evidence>
<keyword evidence="10" id="KW-0998">Cell outer membrane</keyword>
<evidence type="ECO:0000256" key="7">
    <source>
        <dbReference type="ARBA" id="ARBA00023065"/>
    </source>
</evidence>
<dbReference type="Gene3D" id="2.40.170.20">
    <property type="entry name" value="TonB-dependent receptor, beta-barrel domain"/>
    <property type="match status" value="1"/>
</dbReference>
<evidence type="ECO:0000256" key="1">
    <source>
        <dbReference type="ARBA" id="ARBA00004571"/>
    </source>
</evidence>
<dbReference type="KEGG" id="sinb:SIDU_11120"/>
<keyword evidence="2" id="KW-0813">Transport</keyword>
<sequence>MPASVGGGSMDCAGNDLVLAPHFSGYGAVSYEVPVAFGTIFARADMDHRSTVYFEPTNSDGFKSGPRTLVNLRLGLRRGKWDIAAWVRNLTDEIYRTYADDRSGLGVFRTAAYGAPRTYGVSLSSTF</sequence>
<dbReference type="Proteomes" id="UP000004550">
    <property type="component" value="Chromosome"/>
</dbReference>
<keyword evidence="3" id="KW-1134">Transmembrane beta strand</keyword>
<evidence type="ECO:0000256" key="8">
    <source>
        <dbReference type="ARBA" id="ARBA00023077"/>
    </source>
</evidence>
<name>A0A1L5BQ76_SPHIB</name>
<evidence type="ECO:0000313" key="11">
    <source>
        <dbReference type="EMBL" id="APL95016.1"/>
    </source>
</evidence>
<gene>
    <name evidence="11" type="ORF">SIDU_11120</name>
</gene>
<dbReference type="InterPro" id="IPR039426">
    <property type="entry name" value="TonB-dep_rcpt-like"/>
</dbReference>
<organism evidence="11 12">
    <name type="scientific">Sphingobium indicum (strain DSM 16412 / CCM 7286 / MTCC 6364 / B90A)</name>
    <dbReference type="NCBI Taxonomy" id="861109"/>
    <lineage>
        <taxon>Bacteria</taxon>
        <taxon>Pseudomonadati</taxon>
        <taxon>Pseudomonadota</taxon>
        <taxon>Alphaproteobacteria</taxon>
        <taxon>Sphingomonadales</taxon>
        <taxon>Sphingomonadaceae</taxon>
        <taxon>Sphingobium</taxon>
    </lineage>
</organism>
<dbReference type="InterPro" id="IPR036942">
    <property type="entry name" value="Beta-barrel_TonB_sf"/>
</dbReference>
<evidence type="ECO:0000256" key="5">
    <source>
        <dbReference type="ARBA" id="ARBA00022692"/>
    </source>
</evidence>
<dbReference type="AlphaFoldDB" id="A0A1L5BQ76"/>
<evidence type="ECO:0000313" key="12">
    <source>
        <dbReference type="Proteomes" id="UP000004550"/>
    </source>
</evidence>
<keyword evidence="9" id="KW-0472">Membrane</keyword>
<protein>
    <submittedName>
        <fullName evidence="11">Uncharacterized protein</fullName>
    </submittedName>
</protein>
<keyword evidence="6" id="KW-0408">Iron</keyword>
<dbReference type="SUPFAM" id="SSF56935">
    <property type="entry name" value="Porins"/>
    <property type="match status" value="1"/>
</dbReference>
<evidence type="ECO:0000256" key="2">
    <source>
        <dbReference type="ARBA" id="ARBA00022448"/>
    </source>
</evidence>